<organism evidence="2 3">
    <name type="scientific">Sedimentisphaera salicampi</name>
    <dbReference type="NCBI Taxonomy" id="1941349"/>
    <lineage>
        <taxon>Bacteria</taxon>
        <taxon>Pseudomonadati</taxon>
        <taxon>Planctomycetota</taxon>
        <taxon>Phycisphaerae</taxon>
        <taxon>Sedimentisphaerales</taxon>
        <taxon>Sedimentisphaeraceae</taxon>
        <taxon>Sedimentisphaera</taxon>
    </lineage>
</organism>
<evidence type="ECO:0000313" key="2">
    <source>
        <dbReference type="EMBL" id="ARN56687.1"/>
    </source>
</evidence>
<evidence type="ECO:0000313" key="3">
    <source>
        <dbReference type="Proteomes" id="UP000193334"/>
    </source>
</evidence>
<proteinExistence type="predicted"/>
<keyword evidence="1" id="KW-0732">Signal</keyword>
<name>A0A1W6LLP9_9BACT</name>
<sequence length="550" mass="60886" precursor="true">MKKIFCFMAFLIVTATLLAVPVPEPKVIYEENFNDGTMSDYWTVFNGDITADGTTPGVHFGDDPQSGYGKLSFGTAADTQILFDLYELIVTDLGYPESELANMTLSYDLAQTNGAGGWYPFSGGFVNGGQMRHSQMFPAGGSDGFRGSEAEANGDTDGWMFSGETSFGSSWGGIPVSQQGAIHQGIEKYHRLNRAPWKWQRLKHEFDVDEYVTMKLYQDYNLDGEYVYVAGTENVHPSAGSPWQYPEQYTMKIGNTGVSWFVDNVTVQLNNPFVDWNLIFEDNFNSDSIDPQWTTSGNWTVLGADDPNAVNPPWGAISGSMAASEPNAFFTTNIPATNAGELTALSFDVEQSNGSDGDFPIFFGFGDAESDEYYVEYASPALVYSDTSGAMVMQSSTEGNGSDPFDLTTDSWWSFGAGVEGMAINHETSTHIDMIINPWENYPNGSVSVYFDGELAAKWEDFRGIFSFDEIFFGIRNNVWEEGLNEGAGGYTPTWNFDNIKVYTRESKCGDVGYYNPVDFNEDCVVDIIDFAEFASEWMSCTFPNMTCLQ</sequence>
<accession>A0A1W6LLP9</accession>
<dbReference type="Proteomes" id="UP000193334">
    <property type="component" value="Chromosome"/>
</dbReference>
<gene>
    <name evidence="2" type="ORF">STSP1_01076</name>
</gene>
<dbReference type="STRING" id="1941349.STSP1_01076"/>
<evidence type="ECO:0000256" key="1">
    <source>
        <dbReference type="SAM" id="SignalP"/>
    </source>
</evidence>
<keyword evidence="3" id="KW-1185">Reference proteome</keyword>
<dbReference type="KEGG" id="pbp:STSP1_01076"/>
<dbReference type="RefSeq" id="WP_085755376.1">
    <property type="nucleotide sequence ID" value="NZ_CP021023.1"/>
</dbReference>
<protein>
    <submittedName>
        <fullName evidence="2">Uncharacterized protein</fullName>
    </submittedName>
</protein>
<dbReference type="AlphaFoldDB" id="A0A1W6LLP9"/>
<feature type="chain" id="PRO_5012213257" evidence="1">
    <location>
        <begin position="20"/>
        <end position="550"/>
    </location>
</feature>
<dbReference type="EMBL" id="CP021023">
    <property type="protein sequence ID" value="ARN56687.1"/>
    <property type="molecule type" value="Genomic_DNA"/>
</dbReference>
<reference evidence="3" key="1">
    <citation type="submission" date="2017-04" db="EMBL/GenBank/DDBJ databases">
        <title>Comparative genomics and description of representatives of a novel lineage of planctomycetes thriving in anoxic sediments.</title>
        <authorList>
            <person name="Spring S."/>
            <person name="Bunk B."/>
            <person name="Sproer C."/>
        </authorList>
    </citation>
    <scope>NUCLEOTIDE SEQUENCE [LARGE SCALE GENOMIC DNA]</scope>
    <source>
        <strain evidence="3">ST-PulAB-D4</strain>
    </source>
</reference>
<feature type="signal peptide" evidence="1">
    <location>
        <begin position="1"/>
        <end position="19"/>
    </location>
</feature>